<dbReference type="GO" id="GO:0004674">
    <property type="term" value="F:protein serine/threonine kinase activity"/>
    <property type="evidence" value="ECO:0007669"/>
    <property type="project" value="UniProtKB-KW"/>
</dbReference>
<evidence type="ECO:0000256" key="2">
    <source>
        <dbReference type="ARBA" id="ARBA00022527"/>
    </source>
</evidence>
<evidence type="ECO:0000256" key="5">
    <source>
        <dbReference type="ARBA" id="ARBA00022777"/>
    </source>
</evidence>
<dbReference type="PROSITE" id="PS00108">
    <property type="entry name" value="PROTEIN_KINASE_ST"/>
    <property type="match status" value="1"/>
</dbReference>
<reference evidence="12 13" key="1">
    <citation type="submission" date="2016-09" db="EMBL/GenBank/DDBJ databases">
        <title>Extensive genetic diversity and differential bi-allelic expression allows diatom success in the polar Southern Ocean.</title>
        <authorList>
            <consortium name="DOE Joint Genome Institute"/>
            <person name="Mock T."/>
            <person name="Otillar R.P."/>
            <person name="Strauss J."/>
            <person name="Dupont C."/>
            <person name="Frickenhaus S."/>
            <person name="Maumus F."/>
            <person name="Mcmullan M."/>
            <person name="Sanges R."/>
            <person name="Schmutz J."/>
            <person name="Toseland A."/>
            <person name="Valas R."/>
            <person name="Veluchamy A."/>
            <person name="Ward B.J."/>
            <person name="Allen A."/>
            <person name="Barry K."/>
            <person name="Falciatore A."/>
            <person name="Ferrante M."/>
            <person name="Fortunato A.E."/>
            <person name="Gloeckner G."/>
            <person name="Gruber A."/>
            <person name="Hipkin R."/>
            <person name="Janech M."/>
            <person name="Kroth P."/>
            <person name="Leese F."/>
            <person name="Lindquist E."/>
            <person name="Lyon B.R."/>
            <person name="Martin J."/>
            <person name="Mayer C."/>
            <person name="Parker M."/>
            <person name="Quesneville H."/>
            <person name="Raymond J."/>
            <person name="Uhlig C."/>
            <person name="Valentin K.U."/>
            <person name="Worden A.Z."/>
            <person name="Armbrust E.V."/>
            <person name="Bowler C."/>
            <person name="Green B."/>
            <person name="Moulton V."/>
            <person name="Van Oosterhout C."/>
            <person name="Grigoriev I."/>
        </authorList>
    </citation>
    <scope>NUCLEOTIDE SEQUENCE [LARGE SCALE GENOMIC DNA]</scope>
    <source>
        <strain evidence="12 13">CCMP1102</strain>
    </source>
</reference>
<dbReference type="PROSITE" id="PS50011">
    <property type="entry name" value="PROTEIN_KINASE_DOM"/>
    <property type="match status" value="1"/>
</dbReference>
<dbReference type="SMART" id="SM00220">
    <property type="entry name" value="S_TKc"/>
    <property type="match status" value="1"/>
</dbReference>
<dbReference type="InterPro" id="IPR008271">
    <property type="entry name" value="Ser/Thr_kinase_AS"/>
</dbReference>
<keyword evidence="4" id="KW-0547">Nucleotide-binding</keyword>
<evidence type="ECO:0000313" key="13">
    <source>
        <dbReference type="Proteomes" id="UP000095751"/>
    </source>
</evidence>
<dbReference type="GO" id="GO:0005524">
    <property type="term" value="F:ATP binding"/>
    <property type="evidence" value="ECO:0007669"/>
    <property type="project" value="UniProtKB-KW"/>
</dbReference>
<dbReference type="PANTHER" id="PTHR24056">
    <property type="entry name" value="CELL DIVISION PROTEIN KINASE"/>
    <property type="match status" value="1"/>
</dbReference>
<sequence length="295" mass="33455">NNIVALKKCYAHHESSDGFSITTLREINALRVCSTHPNIVNLLEIARTRTTKMKIGNVFLVFEHCQYDLAQILDSYYNYNQKQKHSNSNNRNRISAIEFCHRHNIIHRDIKPSNLLYDVSKNGGQLKLCDFGLSRIFTSTIPLPTPSAPMTPNVVSLWYRAPELLLPTNIITTSIQYSFPIDLWSIGCVIAELLQGSPFLDGKSEIDQLQKMIQTIGRKSEDSITKLLANAEMMIMDPKTKSIQLTEQQINAINDTKLQDLISSCLQFNPNKRPSITQVLFHPYFLTTGIGPITF</sequence>
<protein>
    <recommendedName>
        <fullName evidence="8">Cyclin-dependent kinase 2 homolog</fullName>
    </recommendedName>
    <alternativeName>
        <fullName evidence="9">Cell division control protein 2 homolog</fullName>
    </alternativeName>
    <alternativeName>
        <fullName evidence="10">cdc2-related kinase 2</fullName>
    </alternativeName>
</protein>
<dbReference type="InterPro" id="IPR011009">
    <property type="entry name" value="Kinase-like_dom_sf"/>
</dbReference>
<dbReference type="GO" id="GO:0005634">
    <property type="term" value="C:nucleus"/>
    <property type="evidence" value="ECO:0007669"/>
    <property type="project" value="TreeGrafter"/>
</dbReference>
<evidence type="ECO:0000256" key="6">
    <source>
        <dbReference type="ARBA" id="ARBA00022840"/>
    </source>
</evidence>
<keyword evidence="13" id="KW-1185">Reference proteome</keyword>
<evidence type="ECO:0000256" key="1">
    <source>
        <dbReference type="ARBA" id="ARBA00006485"/>
    </source>
</evidence>
<evidence type="ECO:0000256" key="9">
    <source>
        <dbReference type="ARBA" id="ARBA00041902"/>
    </source>
</evidence>
<dbReference type="SUPFAM" id="SSF56112">
    <property type="entry name" value="Protein kinase-like (PK-like)"/>
    <property type="match status" value="1"/>
</dbReference>
<dbReference type="GO" id="GO:0007346">
    <property type="term" value="P:regulation of mitotic cell cycle"/>
    <property type="evidence" value="ECO:0007669"/>
    <property type="project" value="TreeGrafter"/>
</dbReference>
<dbReference type="OrthoDB" id="1732493at2759"/>
<feature type="domain" description="Protein kinase" evidence="11">
    <location>
        <begin position="1"/>
        <end position="285"/>
    </location>
</feature>
<evidence type="ECO:0000256" key="7">
    <source>
        <dbReference type="ARBA" id="ARBA00038543"/>
    </source>
</evidence>
<organism evidence="12 13">
    <name type="scientific">Fragilariopsis cylindrus CCMP1102</name>
    <dbReference type="NCBI Taxonomy" id="635003"/>
    <lineage>
        <taxon>Eukaryota</taxon>
        <taxon>Sar</taxon>
        <taxon>Stramenopiles</taxon>
        <taxon>Ochrophyta</taxon>
        <taxon>Bacillariophyta</taxon>
        <taxon>Bacillariophyceae</taxon>
        <taxon>Bacillariophycidae</taxon>
        <taxon>Bacillariales</taxon>
        <taxon>Bacillariaceae</taxon>
        <taxon>Fragilariopsis</taxon>
    </lineage>
</organism>
<accession>A0A1E7EZ84</accession>
<gene>
    <name evidence="12" type="primary">hCDK2</name>
    <name evidence="12" type="ORF">FRACYDRAFT_193134</name>
</gene>
<dbReference type="Gene3D" id="1.10.510.10">
    <property type="entry name" value="Transferase(Phosphotransferase) domain 1"/>
    <property type="match status" value="1"/>
</dbReference>
<dbReference type="InParanoid" id="A0A1E7EZ84"/>
<keyword evidence="6" id="KW-0067">ATP-binding</keyword>
<dbReference type="KEGG" id="fcy:FRACYDRAFT_193134"/>
<evidence type="ECO:0000256" key="4">
    <source>
        <dbReference type="ARBA" id="ARBA00022741"/>
    </source>
</evidence>
<evidence type="ECO:0000313" key="12">
    <source>
        <dbReference type="EMBL" id="OEU11115.1"/>
    </source>
</evidence>
<dbReference type="InterPro" id="IPR000719">
    <property type="entry name" value="Prot_kinase_dom"/>
</dbReference>
<feature type="non-terminal residue" evidence="12">
    <location>
        <position position="1"/>
    </location>
</feature>
<comment type="similarity">
    <text evidence="1">Belongs to the protein kinase superfamily. CMGC Ser/Thr protein kinase family. CDC2/CDKX subfamily.</text>
</comment>
<proteinExistence type="inferred from homology"/>
<comment type="subunit">
    <text evidence="7">May form a complex composed of at least the catalytic subunit CRK2 and a cyclin.</text>
</comment>
<dbReference type="PANTHER" id="PTHR24056:SF107">
    <property type="entry name" value="CYCLIN-DEPENDENT KINASE 11A-RELATED"/>
    <property type="match status" value="1"/>
</dbReference>
<evidence type="ECO:0000256" key="8">
    <source>
        <dbReference type="ARBA" id="ARBA00039612"/>
    </source>
</evidence>
<keyword evidence="5 12" id="KW-0418">Kinase</keyword>
<keyword evidence="3" id="KW-0808">Transferase</keyword>
<keyword evidence="2" id="KW-0723">Serine/threonine-protein kinase</keyword>
<dbReference type="Gene3D" id="3.30.200.20">
    <property type="entry name" value="Phosphorylase Kinase, domain 1"/>
    <property type="match status" value="1"/>
</dbReference>
<evidence type="ECO:0000256" key="10">
    <source>
        <dbReference type="ARBA" id="ARBA00042858"/>
    </source>
</evidence>
<name>A0A1E7EZ84_9STRA</name>
<dbReference type="AlphaFoldDB" id="A0A1E7EZ84"/>
<dbReference type="FunFam" id="1.10.510.10:FF:000624">
    <property type="entry name" value="Mitogen-activated protein kinase"/>
    <property type="match status" value="1"/>
</dbReference>
<evidence type="ECO:0000256" key="3">
    <source>
        <dbReference type="ARBA" id="ARBA00022679"/>
    </source>
</evidence>
<dbReference type="EMBL" id="KV784369">
    <property type="protein sequence ID" value="OEU11115.1"/>
    <property type="molecule type" value="Genomic_DNA"/>
</dbReference>
<dbReference type="InterPro" id="IPR050108">
    <property type="entry name" value="CDK"/>
</dbReference>
<dbReference type="Proteomes" id="UP000095751">
    <property type="component" value="Unassembled WGS sequence"/>
</dbReference>
<evidence type="ECO:0000259" key="11">
    <source>
        <dbReference type="PROSITE" id="PS50011"/>
    </source>
</evidence>
<dbReference type="Pfam" id="PF00069">
    <property type="entry name" value="Pkinase"/>
    <property type="match status" value="1"/>
</dbReference>